<evidence type="ECO:0000256" key="6">
    <source>
        <dbReference type="ARBA" id="ARBA00022884"/>
    </source>
</evidence>
<evidence type="ECO:0000256" key="2">
    <source>
        <dbReference type="ARBA" id="ARBA00022603"/>
    </source>
</evidence>
<dbReference type="AlphaFoldDB" id="A0A084SWE4"/>
<sequence length="229" mass="25760">MAGGGPRYEKLEKAPIDAESLLLDVRKEKIDKVISQRTRTFTIVLDRLEDSFNIAAVLRTCEANGLQEVHVIVNPAAPFMPNSRVGQGCDKWLDVKLYKDFASCREHLKSRGFSLYASAIREDATSLYSMRFDSKIALVFGNEREGVSQEVLDGSDGTFWIPMRGFSQSLNISAAVSACVTRVISWREEHLGRVGDLTEAEAQVLRDRFYMLAVKQRKRIFKKAPPSKP</sequence>
<dbReference type="PANTHER" id="PTHR43453:SF1">
    <property type="entry name" value="TRNA_RRNA METHYLTRANSFERASE SPOU TYPE DOMAIN-CONTAINING PROTEIN"/>
    <property type="match status" value="1"/>
</dbReference>
<dbReference type="GO" id="GO:0002938">
    <property type="term" value="P:tRNA guanine ribose methylation"/>
    <property type="evidence" value="ECO:0007669"/>
    <property type="project" value="TreeGrafter"/>
</dbReference>
<comment type="caution">
    <text evidence="8">The sequence shown here is derived from an EMBL/GenBank/DDBJ whole genome shotgun (WGS) entry which is preliminary data.</text>
</comment>
<dbReference type="InterPro" id="IPR029026">
    <property type="entry name" value="tRNA_m1G_MTases_N"/>
</dbReference>
<keyword evidence="2 8" id="KW-0489">Methyltransferase</keyword>
<evidence type="ECO:0000256" key="4">
    <source>
        <dbReference type="ARBA" id="ARBA00022691"/>
    </source>
</evidence>
<dbReference type="PANTHER" id="PTHR43453">
    <property type="entry name" value="RRNA METHYLASE-LIKE"/>
    <property type="match status" value="1"/>
</dbReference>
<dbReference type="GO" id="GO:0000049">
    <property type="term" value="F:tRNA binding"/>
    <property type="evidence" value="ECO:0007669"/>
    <property type="project" value="UniProtKB-KW"/>
</dbReference>
<keyword evidence="6" id="KW-0694">RNA-binding</keyword>
<proteinExistence type="predicted"/>
<dbReference type="EMBL" id="JPMI01000079">
    <property type="protein sequence ID" value="KFA92779.1"/>
    <property type="molecule type" value="Genomic_DNA"/>
</dbReference>
<evidence type="ECO:0000256" key="5">
    <source>
        <dbReference type="ARBA" id="ARBA00022694"/>
    </source>
</evidence>
<keyword evidence="5" id="KW-0819">tRNA processing</keyword>
<dbReference type="InterPro" id="IPR033671">
    <property type="entry name" value="TrmH"/>
</dbReference>
<feature type="domain" description="tRNA/rRNA methyltransferase SpoU type" evidence="7">
    <location>
        <begin position="41"/>
        <end position="179"/>
    </location>
</feature>
<dbReference type="InterPro" id="IPR029028">
    <property type="entry name" value="Alpha/beta_knot_MTases"/>
</dbReference>
<evidence type="ECO:0000256" key="1">
    <source>
        <dbReference type="ARBA" id="ARBA00022555"/>
    </source>
</evidence>
<gene>
    <name evidence="8" type="ORF">Q664_13035</name>
</gene>
<protein>
    <submittedName>
        <fullName evidence="8">tRNA (Guanine-N2)-dimethyltransferase</fullName>
    </submittedName>
</protein>
<name>A0A084SWE4_9BACT</name>
<keyword evidence="4" id="KW-0949">S-adenosyl-L-methionine</keyword>
<dbReference type="RefSeq" id="WP_043394107.1">
    <property type="nucleotide sequence ID" value="NZ_JPMI01000079.1"/>
</dbReference>
<keyword evidence="1" id="KW-0820">tRNA-binding</keyword>
<dbReference type="InterPro" id="IPR001537">
    <property type="entry name" value="SpoU_MeTrfase"/>
</dbReference>
<dbReference type="Gene3D" id="3.40.1280.10">
    <property type="match status" value="1"/>
</dbReference>
<dbReference type="CDD" id="cd18092">
    <property type="entry name" value="SpoU-like_TrmH"/>
    <property type="match status" value="1"/>
</dbReference>
<dbReference type="Proteomes" id="UP000028547">
    <property type="component" value="Unassembled WGS sequence"/>
</dbReference>
<accession>A0A084SWE4</accession>
<evidence type="ECO:0000256" key="3">
    <source>
        <dbReference type="ARBA" id="ARBA00022679"/>
    </source>
</evidence>
<reference evidence="8 9" key="1">
    <citation type="submission" date="2014-07" db="EMBL/GenBank/DDBJ databases">
        <title>Draft Genome Sequence of Gephyronic Acid Producer, Cystobacter violaceus Strain Cb vi76.</title>
        <authorList>
            <person name="Stevens D.C."/>
            <person name="Young J."/>
            <person name="Carmichael R."/>
            <person name="Tan J."/>
            <person name="Taylor R.E."/>
        </authorList>
    </citation>
    <scope>NUCLEOTIDE SEQUENCE [LARGE SCALE GENOMIC DNA]</scope>
    <source>
        <strain evidence="8 9">Cb vi76</strain>
    </source>
</reference>
<evidence type="ECO:0000313" key="9">
    <source>
        <dbReference type="Proteomes" id="UP000028547"/>
    </source>
</evidence>
<evidence type="ECO:0000313" key="8">
    <source>
        <dbReference type="EMBL" id="KFA92779.1"/>
    </source>
</evidence>
<dbReference type="Pfam" id="PF00588">
    <property type="entry name" value="SpoU_methylase"/>
    <property type="match status" value="1"/>
</dbReference>
<keyword evidence="3 8" id="KW-0808">Transferase</keyword>
<dbReference type="SUPFAM" id="SSF75217">
    <property type="entry name" value="alpha/beta knot"/>
    <property type="match status" value="1"/>
</dbReference>
<evidence type="ECO:0000259" key="7">
    <source>
        <dbReference type="Pfam" id="PF00588"/>
    </source>
</evidence>
<dbReference type="GO" id="GO:0008173">
    <property type="term" value="F:RNA methyltransferase activity"/>
    <property type="evidence" value="ECO:0007669"/>
    <property type="project" value="InterPro"/>
</dbReference>
<organism evidence="8 9">
    <name type="scientific">Archangium violaceum Cb vi76</name>
    <dbReference type="NCBI Taxonomy" id="1406225"/>
    <lineage>
        <taxon>Bacteria</taxon>
        <taxon>Pseudomonadati</taxon>
        <taxon>Myxococcota</taxon>
        <taxon>Myxococcia</taxon>
        <taxon>Myxococcales</taxon>
        <taxon>Cystobacterineae</taxon>
        <taxon>Archangiaceae</taxon>
        <taxon>Archangium</taxon>
    </lineage>
</organism>